<keyword evidence="3" id="KW-0413">Isomerase</keyword>
<evidence type="ECO:0000256" key="1">
    <source>
        <dbReference type="ARBA" id="ARBA00009235"/>
    </source>
</evidence>
<dbReference type="PROSITE" id="PS51464">
    <property type="entry name" value="SIS"/>
    <property type="match status" value="1"/>
</dbReference>
<evidence type="ECO:0000259" key="2">
    <source>
        <dbReference type="PROSITE" id="PS51464"/>
    </source>
</evidence>
<dbReference type="CDD" id="cd05005">
    <property type="entry name" value="SIS_PHI"/>
    <property type="match status" value="1"/>
</dbReference>
<organism evidence="3 4">
    <name type="scientific">Flavobacterium xueshanense</name>
    <dbReference type="NCBI Taxonomy" id="935223"/>
    <lineage>
        <taxon>Bacteria</taxon>
        <taxon>Pseudomonadati</taxon>
        <taxon>Bacteroidota</taxon>
        <taxon>Flavobacteriia</taxon>
        <taxon>Flavobacteriales</taxon>
        <taxon>Flavobacteriaceae</taxon>
        <taxon>Flavobacterium</taxon>
    </lineage>
</organism>
<dbReference type="GO" id="GO:0016853">
    <property type="term" value="F:isomerase activity"/>
    <property type="evidence" value="ECO:0007669"/>
    <property type="project" value="UniProtKB-KW"/>
</dbReference>
<evidence type="ECO:0000313" key="3">
    <source>
        <dbReference type="EMBL" id="SFF01402.1"/>
    </source>
</evidence>
<gene>
    <name evidence="3" type="ORF">SAMN04488131_10768</name>
</gene>
<dbReference type="InterPro" id="IPR046348">
    <property type="entry name" value="SIS_dom_sf"/>
</dbReference>
<comment type="similarity">
    <text evidence="1">Belongs to the SIS family. PHI subfamily.</text>
</comment>
<dbReference type="PANTHER" id="PTHR43443">
    <property type="entry name" value="3-HEXULOSE-6-PHOSPHATE ISOMERASE"/>
    <property type="match status" value="1"/>
</dbReference>
<dbReference type="Gene3D" id="3.40.50.10490">
    <property type="entry name" value="Glucose-6-phosphate isomerase like protein, domain 1"/>
    <property type="match status" value="1"/>
</dbReference>
<proteinExistence type="inferred from homology"/>
<keyword evidence="4" id="KW-1185">Reference proteome</keyword>
<evidence type="ECO:0000313" key="4">
    <source>
        <dbReference type="Proteomes" id="UP000198596"/>
    </source>
</evidence>
<sequence>MNTNTLTNNNLLAILEENIQLANQVNPQQLKVLVHEIKVAKRIFVMAAGRSGLALKMAAMRFMHLGYTVFIVGETNTPAILKGDLLLLASGSGTTSSVLSSAEKAKSQQAKVIAITAAAESKLAKLADSIILINAATKTDFGVSVSKQYAGSLFEQFTLFILEGVFMTLWQESGLTKEALWPKHANLE</sequence>
<dbReference type="InterPro" id="IPR001347">
    <property type="entry name" value="SIS_dom"/>
</dbReference>
<dbReference type="EMBL" id="FONQ01000007">
    <property type="protein sequence ID" value="SFF01402.1"/>
    <property type="molecule type" value="Genomic_DNA"/>
</dbReference>
<dbReference type="NCBIfam" id="TIGR03127">
    <property type="entry name" value="RuMP_HxlB"/>
    <property type="match status" value="1"/>
</dbReference>
<dbReference type="InterPro" id="IPR017552">
    <property type="entry name" value="PHI/rmpB"/>
</dbReference>
<dbReference type="Proteomes" id="UP000198596">
    <property type="component" value="Unassembled WGS sequence"/>
</dbReference>
<dbReference type="PANTHER" id="PTHR43443:SF1">
    <property type="entry name" value="3-HEXULOSE-6-PHOSPHATE ISOMERASE"/>
    <property type="match status" value="1"/>
</dbReference>
<dbReference type="GO" id="GO:1901135">
    <property type="term" value="P:carbohydrate derivative metabolic process"/>
    <property type="evidence" value="ECO:0007669"/>
    <property type="project" value="InterPro"/>
</dbReference>
<dbReference type="RefSeq" id="WP_091204877.1">
    <property type="nucleotide sequence ID" value="NZ_FONQ01000007.1"/>
</dbReference>
<dbReference type="GO" id="GO:0097367">
    <property type="term" value="F:carbohydrate derivative binding"/>
    <property type="evidence" value="ECO:0007669"/>
    <property type="project" value="InterPro"/>
</dbReference>
<name>A0A1I2F7V8_9FLAO</name>
<protein>
    <submittedName>
        <fullName evidence="3">6-phospho-3-hexuloisomerase</fullName>
    </submittedName>
</protein>
<dbReference type="SUPFAM" id="SSF53697">
    <property type="entry name" value="SIS domain"/>
    <property type="match status" value="1"/>
</dbReference>
<dbReference type="STRING" id="935223.SAMN04488131_10768"/>
<feature type="domain" description="SIS" evidence="2">
    <location>
        <begin position="33"/>
        <end position="175"/>
    </location>
</feature>
<accession>A0A1I2F7V8</accession>
<dbReference type="OrthoDB" id="9797832at2"/>
<dbReference type="AlphaFoldDB" id="A0A1I2F7V8"/>
<dbReference type="Pfam" id="PF01380">
    <property type="entry name" value="SIS"/>
    <property type="match status" value="1"/>
</dbReference>
<reference evidence="4" key="1">
    <citation type="submission" date="2016-10" db="EMBL/GenBank/DDBJ databases">
        <authorList>
            <person name="Varghese N."/>
            <person name="Submissions S."/>
        </authorList>
    </citation>
    <scope>NUCLEOTIDE SEQUENCE [LARGE SCALE GENOMIC DNA]</scope>
    <source>
        <strain evidence="4">CGMCC 1.9227</strain>
    </source>
</reference>